<protein>
    <submittedName>
        <fullName evidence="3">Retrovirus-related Pol polyprotein from transposon 297</fullName>
    </submittedName>
</protein>
<dbReference type="PANTHER" id="PTHR37984">
    <property type="entry name" value="PROTEIN CBG26694"/>
    <property type="match status" value="1"/>
</dbReference>
<evidence type="ECO:0000313" key="3">
    <source>
        <dbReference type="EMBL" id="GFT13399.1"/>
    </source>
</evidence>
<proteinExistence type="predicted"/>
<evidence type="ECO:0000259" key="2">
    <source>
        <dbReference type="Pfam" id="PF17919"/>
    </source>
</evidence>
<dbReference type="EMBL" id="BMAW01057861">
    <property type="protein sequence ID" value="GFT13399.1"/>
    <property type="molecule type" value="Genomic_DNA"/>
</dbReference>
<dbReference type="GO" id="GO:0071897">
    <property type="term" value="P:DNA biosynthetic process"/>
    <property type="evidence" value="ECO:0007669"/>
    <property type="project" value="UniProtKB-ARBA"/>
</dbReference>
<comment type="caution">
    <text evidence="3">The sequence shown here is derived from an EMBL/GenBank/DDBJ whole genome shotgun (WGS) entry which is preliminary data.</text>
</comment>
<name>A0A8X6NHJ2_NEPPI</name>
<dbReference type="AlphaFoldDB" id="A0A8X6NHJ2"/>
<dbReference type="InterPro" id="IPR043502">
    <property type="entry name" value="DNA/RNA_pol_sf"/>
</dbReference>
<dbReference type="InterPro" id="IPR041577">
    <property type="entry name" value="RT_RNaseH_2"/>
</dbReference>
<gene>
    <name evidence="3" type="primary">pol_4176</name>
    <name evidence="3" type="ORF">NPIL_256941</name>
</gene>
<keyword evidence="4" id="KW-1185">Reference proteome</keyword>
<evidence type="ECO:0000313" key="4">
    <source>
        <dbReference type="Proteomes" id="UP000887013"/>
    </source>
</evidence>
<dbReference type="OrthoDB" id="6425250at2759"/>
<sequence>MKNYEASINSLKKALASAPIRTYPQLDKQLILYTDTSNEDIGFILSHDLRNKERAIPNYSKSLGNPERNYSVTREEFLVINKATDNFLLYLYGRKFILRTYPASLKWLSF</sequence>
<reference evidence="3" key="1">
    <citation type="submission" date="2020-08" db="EMBL/GenBank/DDBJ databases">
        <title>Multicomponent nature underlies the extraordinary mechanical properties of spider dragline silk.</title>
        <authorList>
            <person name="Kono N."/>
            <person name="Nakamura H."/>
            <person name="Mori M."/>
            <person name="Yoshida Y."/>
            <person name="Ohtoshi R."/>
            <person name="Malay A.D."/>
            <person name="Moran D.A.P."/>
            <person name="Tomita M."/>
            <person name="Numata K."/>
            <person name="Arakawa K."/>
        </authorList>
    </citation>
    <scope>NUCLEOTIDE SEQUENCE</scope>
</reference>
<dbReference type="SUPFAM" id="SSF56672">
    <property type="entry name" value="DNA/RNA polymerases"/>
    <property type="match status" value="1"/>
</dbReference>
<dbReference type="InterPro" id="IPR050951">
    <property type="entry name" value="Retrovirus_Pol_polyprotein"/>
</dbReference>
<accession>A0A8X6NHJ2</accession>
<keyword evidence="1" id="KW-0511">Multifunctional enzyme</keyword>
<dbReference type="GO" id="GO:0003824">
    <property type="term" value="F:catalytic activity"/>
    <property type="evidence" value="ECO:0007669"/>
    <property type="project" value="UniProtKB-KW"/>
</dbReference>
<dbReference type="Pfam" id="PF17919">
    <property type="entry name" value="RT_RNaseH_2"/>
    <property type="match status" value="1"/>
</dbReference>
<evidence type="ECO:0000256" key="1">
    <source>
        <dbReference type="ARBA" id="ARBA00023268"/>
    </source>
</evidence>
<dbReference type="PANTHER" id="PTHR37984:SF5">
    <property type="entry name" value="PROTEIN NYNRIN-LIKE"/>
    <property type="match status" value="1"/>
</dbReference>
<feature type="domain" description="Reverse transcriptase/retrotransposon-derived protein RNase H-like" evidence="2">
    <location>
        <begin position="4"/>
        <end position="97"/>
    </location>
</feature>
<organism evidence="3 4">
    <name type="scientific">Nephila pilipes</name>
    <name type="common">Giant wood spider</name>
    <name type="synonym">Nephila maculata</name>
    <dbReference type="NCBI Taxonomy" id="299642"/>
    <lineage>
        <taxon>Eukaryota</taxon>
        <taxon>Metazoa</taxon>
        <taxon>Ecdysozoa</taxon>
        <taxon>Arthropoda</taxon>
        <taxon>Chelicerata</taxon>
        <taxon>Arachnida</taxon>
        <taxon>Araneae</taxon>
        <taxon>Araneomorphae</taxon>
        <taxon>Entelegynae</taxon>
        <taxon>Araneoidea</taxon>
        <taxon>Nephilidae</taxon>
        <taxon>Nephila</taxon>
    </lineage>
</organism>
<dbReference type="Proteomes" id="UP000887013">
    <property type="component" value="Unassembled WGS sequence"/>
</dbReference>